<keyword evidence="9" id="KW-0460">Magnesium</keyword>
<evidence type="ECO:0000256" key="27">
    <source>
        <dbReference type="RuleBase" id="RU003476"/>
    </source>
</evidence>
<proteinExistence type="inferred from homology"/>
<comment type="function">
    <text evidence="26">Oxidized purine nucleoside triphosphate hydrolase which is a prominent sanitizer of the oxidized nucleotide pool. Catalyzes the hydrolysis of 2-oxo-dATP (2-hydroxy-dATP) into 2-oxo-dAMP. Also has a significant hydrolase activity toward 2-oxo-ATP, 8-oxo-dGTP and 8-oxo-dATP. Through the hydrolysis of oxidized purine nucleoside triphosphates, prevents their incorporation into DNA and the subsequent transversions A:T to C:G and G:C to T:A. Also catalyzes the hydrolysis of methylated purine nucleoside triphosphate preventing their integration into DNA. Through this antimutagenic activity protects cells from oxidative stress.</text>
</comment>
<dbReference type="InterPro" id="IPR020476">
    <property type="entry name" value="Nudix_hydrolase"/>
</dbReference>
<evidence type="ECO:0000256" key="22">
    <source>
        <dbReference type="ARBA" id="ARBA00032071"/>
    </source>
</evidence>
<dbReference type="PRINTS" id="PR01403">
    <property type="entry name" value="8OXTPHPHTASE"/>
</dbReference>
<evidence type="ECO:0000256" key="17">
    <source>
        <dbReference type="ARBA" id="ARBA00026218"/>
    </source>
</evidence>
<evidence type="ECO:0000256" key="18">
    <source>
        <dbReference type="ARBA" id="ARBA00029673"/>
    </source>
</evidence>
<evidence type="ECO:0000256" key="28">
    <source>
        <dbReference type="SAM" id="MobiDB-lite"/>
    </source>
</evidence>
<dbReference type="GO" id="GO:0042262">
    <property type="term" value="P:DNA protection"/>
    <property type="evidence" value="ECO:0007669"/>
    <property type="project" value="InterPro"/>
</dbReference>
<name>A0A9P6R1L2_9FUNG</name>
<keyword evidence="31" id="KW-1185">Reference proteome</keyword>
<evidence type="ECO:0000256" key="4">
    <source>
        <dbReference type="ARBA" id="ARBA00005582"/>
    </source>
</evidence>
<evidence type="ECO:0000256" key="13">
    <source>
        <dbReference type="ARBA" id="ARBA00024459"/>
    </source>
</evidence>
<evidence type="ECO:0000256" key="10">
    <source>
        <dbReference type="ARBA" id="ARBA00022884"/>
    </source>
</evidence>
<evidence type="ECO:0000256" key="7">
    <source>
        <dbReference type="ARBA" id="ARBA00022723"/>
    </source>
</evidence>
<dbReference type="Gene3D" id="3.90.79.10">
    <property type="entry name" value="Nucleoside Triphosphate Pyrophosphohydrolase"/>
    <property type="match status" value="1"/>
</dbReference>
<dbReference type="Pfam" id="PF00293">
    <property type="entry name" value="NUDIX"/>
    <property type="match status" value="1"/>
</dbReference>
<evidence type="ECO:0000256" key="11">
    <source>
        <dbReference type="ARBA" id="ARBA00023242"/>
    </source>
</evidence>
<dbReference type="Proteomes" id="UP000823405">
    <property type="component" value="Unassembled WGS sequence"/>
</dbReference>
<dbReference type="PROSITE" id="PS51462">
    <property type="entry name" value="NUDIX"/>
    <property type="match status" value="1"/>
</dbReference>
<comment type="subunit">
    <text evidence="5">Monomer.</text>
</comment>
<comment type="catalytic activity">
    <reaction evidence="13">
        <text>2-oxo-dATP + H2O = 2-oxo-dAMP + diphosphate + H(+)</text>
        <dbReference type="Rhea" id="RHEA:31583"/>
        <dbReference type="ChEBI" id="CHEBI:15377"/>
        <dbReference type="ChEBI" id="CHEBI:15378"/>
        <dbReference type="ChEBI" id="CHEBI:33019"/>
        <dbReference type="ChEBI" id="CHEBI:63212"/>
        <dbReference type="ChEBI" id="CHEBI:77897"/>
        <dbReference type="EC" id="3.6.1.56"/>
    </reaction>
    <physiologicalReaction direction="left-to-right" evidence="13">
        <dbReference type="Rhea" id="RHEA:31584"/>
    </physiologicalReaction>
</comment>
<dbReference type="PANTHER" id="PTHR43758">
    <property type="entry name" value="7,8-DIHYDRO-8-OXOGUANINE TRIPHOSPHATASE"/>
    <property type="match status" value="1"/>
</dbReference>
<dbReference type="GO" id="GO:0008413">
    <property type="term" value="F:8-oxo-7,8-dihydroguanosine triphosphate pyrophosphatase activity"/>
    <property type="evidence" value="ECO:0007669"/>
    <property type="project" value="InterPro"/>
</dbReference>
<feature type="region of interest" description="Disordered" evidence="28">
    <location>
        <begin position="163"/>
        <end position="187"/>
    </location>
</feature>
<dbReference type="EC" id="3.6.1.56" evidence="16"/>
<organism evidence="30 31">
    <name type="scientific">Linnemannia gamsii</name>
    <dbReference type="NCBI Taxonomy" id="64522"/>
    <lineage>
        <taxon>Eukaryota</taxon>
        <taxon>Fungi</taxon>
        <taxon>Fungi incertae sedis</taxon>
        <taxon>Mucoromycota</taxon>
        <taxon>Mortierellomycotina</taxon>
        <taxon>Mortierellomycetes</taxon>
        <taxon>Mortierellales</taxon>
        <taxon>Mortierellaceae</taxon>
        <taxon>Linnemannia</taxon>
    </lineage>
</organism>
<feature type="domain" description="Nudix hydrolase" evidence="29">
    <location>
        <begin position="8"/>
        <end position="138"/>
    </location>
</feature>
<feature type="compositionally biased region" description="Low complexity" evidence="28">
    <location>
        <begin position="166"/>
        <end position="187"/>
    </location>
</feature>
<comment type="subcellular location">
    <subcellularLocation>
        <location evidence="3">Cytoplasm</location>
    </subcellularLocation>
    <subcellularLocation>
        <location evidence="2">Nucleus</location>
    </subcellularLocation>
</comment>
<dbReference type="CDD" id="cd03427">
    <property type="entry name" value="NUDIX_MTH1_Nudt1"/>
    <property type="match status" value="1"/>
</dbReference>
<evidence type="ECO:0000256" key="12">
    <source>
        <dbReference type="ARBA" id="ARBA00024448"/>
    </source>
</evidence>
<evidence type="ECO:0000256" key="26">
    <source>
        <dbReference type="ARBA" id="ARBA00053094"/>
    </source>
</evidence>
<protein>
    <recommendedName>
        <fullName evidence="17">Oxidized purine nucleoside triphosphate hydrolase</fullName>
        <ecNumber evidence="16">3.6.1.56</ecNumber>
    </recommendedName>
    <alternativeName>
        <fullName evidence="21">2-hydroxy-dATP diphosphatase</fullName>
    </alternativeName>
    <alternativeName>
        <fullName evidence="20">7,8-dihydro-8-oxoguanine triphosphatase</fullName>
    </alternativeName>
    <alternativeName>
        <fullName evidence="19">8-oxo-dGTPase</fullName>
    </alternativeName>
    <alternativeName>
        <fullName evidence="22">Methylated purine nucleoside triphosphate hydrolase</fullName>
    </alternativeName>
    <alternativeName>
        <fullName evidence="18">Nucleoside diphosphate-linked moiety X motif 1</fullName>
    </alternativeName>
</protein>
<dbReference type="GO" id="GO:0003723">
    <property type="term" value="F:RNA binding"/>
    <property type="evidence" value="ECO:0007669"/>
    <property type="project" value="UniProtKB-KW"/>
</dbReference>
<gene>
    <name evidence="30" type="primary">NUDT1</name>
    <name evidence="30" type="ORF">BGZ97_012277</name>
</gene>
<comment type="catalytic activity">
    <reaction evidence="23">
        <text>N(6)-methyl-ATP + H2O = N(6)-methyl-AMP + diphosphate + H(+)</text>
        <dbReference type="Rhea" id="RHEA:67608"/>
        <dbReference type="ChEBI" id="CHEBI:15377"/>
        <dbReference type="ChEBI" id="CHEBI:15378"/>
        <dbReference type="ChEBI" id="CHEBI:33019"/>
        <dbReference type="ChEBI" id="CHEBI:144842"/>
        <dbReference type="ChEBI" id="CHEBI:172873"/>
    </reaction>
    <physiologicalReaction direction="left-to-right" evidence="23">
        <dbReference type="Rhea" id="RHEA:67609"/>
    </physiologicalReaction>
</comment>
<dbReference type="InterPro" id="IPR000086">
    <property type="entry name" value="NUDIX_hydrolase_dom"/>
</dbReference>
<evidence type="ECO:0000256" key="23">
    <source>
        <dbReference type="ARBA" id="ARBA00048002"/>
    </source>
</evidence>
<dbReference type="GO" id="GO:0005634">
    <property type="term" value="C:nucleus"/>
    <property type="evidence" value="ECO:0007669"/>
    <property type="project" value="UniProtKB-SubCell"/>
</dbReference>
<evidence type="ECO:0000256" key="15">
    <source>
        <dbReference type="ARBA" id="ARBA00024596"/>
    </source>
</evidence>
<evidence type="ECO:0000256" key="2">
    <source>
        <dbReference type="ARBA" id="ARBA00004123"/>
    </source>
</evidence>
<dbReference type="PROSITE" id="PS00893">
    <property type="entry name" value="NUDIX_BOX"/>
    <property type="match status" value="1"/>
</dbReference>
<evidence type="ECO:0000256" key="8">
    <source>
        <dbReference type="ARBA" id="ARBA00022801"/>
    </source>
</evidence>
<evidence type="ECO:0000256" key="20">
    <source>
        <dbReference type="ARBA" id="ARBA00030682"/>
    </source>
</evidence>
<dbReference type="GO" id="GO:0005737">
    <property type="term" value="C:cytoplasm"/>
    <property type="evidence" value="ECO:0007669"/>
    <property type="project" value="UniProtKB-SubCell"/>
</dbReference>
<evidence type="ECO:0000256" key="6">
    <source>
        <dbReference type="ARBA" id="ARBA00022490"/>
    </source>
</evidence>
<keyword evidence="11" id="KW-0539">Nucleus</keyword>
<comment type="catalytic activity">
    <reaction evidence="25">
        <text>N(6)-methyl-dATP + H2O = N(6)-methyl-dAMP + diphosphate + H(+)</text>
        <dbReference type="Rhea" id="RHEA:67604"/>
        <dbReference type="ChEBI" id="CHEBI:15377"/>
        <dbReference type="ChEBI" id="CHEBI:15378"/>
        <dbReference type="ChEBI" id="CHEBI:33019"/>
        <dbReference type="ChEBI" id="CHEBI:169976"/>
        <dbReference type="ChEBI" id="CHEBI:172872"/>
    </reaction>
    <physiologicalReaction direction="left-to-right" evidence="25">
        <dbReference type="Rhea" id="RHEA:67605"/>
    </physiologicalReaction>
</comment>
<keyword evidence="7" id="KW-0479">Metal-binding</keyword>
<evidence type="ECO:0000256" key="19">
    <source>
        <dbReference type="ARBA" id="ARBA00030634"/>
    </source>
</evidence>
<comment type="catalytic activity">
    <reaction evidence="14">
        <text>8-oxo-dGTP + H2O = 8-oxo-dGMP + diphosphate + H(+)</text>
        <dbReference type="Rhea" id="RHEA:31575"/>
        <dbReference type="ChEBI" id="CHEBI:15377"/>
        <dbReference type="ChEBI" id="CHEBI:15378"/>
        <dbReference type="ChEBI" id="CHEBI:33019"/>
        <dbReference type="ChEBI" id="CHEBI:63224"/>
        <dbReference type="ChEBI" id="CHEBI:77896"/>
    </reaction>
    <physiologicalReaction direction="left-to-right" evidence="14">
        <dbReference type="Rhea" id="RHEA:31576"/>
    </physiologicalReaction>
</comment>
<dbReference type="PRINTS" id="PR00502">
    <property type="entry name" value="NUDIXFAMILY"/>
</dbReference>
<dbReference type="AlphaFoldDB" id="A0A9P6R1L2"/>
<comment type="catalytic activity">
    <reaction evidence="15">
        <text>2-oxo-ATP + H2O = 2-oxo-AMP + diphosphate + H(+)</text>
        <dbReference type="Rhea" id="RHEA:67392"/>
        <dbReference type="ChEBI" id="CHEBI:15377"/>
        <dbReference type="ChEBI" id="CHEBI:15378"/>
        <dbReference type="ChEBI" id="CHEBI:33019"/>
        <dbReference type="ChEBI" id="CHEBI:71395"/>
        <dbReference type="ChEBI" id="CHEBI:172878"/>
    </reaction>
    <physiologicalReaction direction="left-to-right" evidence="15">
        <dbReference type="Rhea" id="RHEA:67393"/>
    </physiologicalReaction>
</comment>
<comment type="caution">
    <text evidence="30">The sequence shown here is derived from an EMBL/GenBank/DDBJ whole genome shotgun (WGS) entry which is preliminary data.</text>
</comment>
<evidence type="ECO:0000256" key="9">
    <source>
        <dbReference type="ARBA" id="ARBA00022842"/>
    </source>
</evidence>
<comment type="catalytic activity">
    <reaction evidence="12">
        <text>8-oxo-dATP + H2O = 8-oxo-dAMP + diphosphate + H(+)</text>
        <dbReference type="Rhea" id="RHEA:65396"/>
        <dbReference type="ChEBI" id="CHEBI:15377"/>
        <dbReference type="ChEBI" id="CHEBI:15378"/>
        <dbReference type="ChEBI" id="CHEBI:33019"/>
        <dbReference type="ChEBI" id="CHEBI:71361"/>
        <dbReference type="ChEBI" id="CHEBI:172871"/>
    </reaction>
    <physiologicalReaction direction="left-to-right" evidence="12">
        <dbReference type="Rhea" id="RHEA:65397"/>
    </physiologicalReaction>
</comment>
<dbReference type="InterPro" id="IPR003563">
    <property type="entry name" value="8ODP"/>
</dbReference>
<reference evidence="30" key="1">
    <citation type="journal article" date="2020" name="Fungal Divers.">
        <title>Resolving the Mortierellaceae phylogeny through synthesis of multi-gene phylogenetics and phylogenomics.</title>
        <authorList>
            <person name="Vandepol N."/>
            <person name="Liber J."/>
            <person name="Desiro A."/>
            <person name="Na H."/>
            <person name="Kennedy M."/>
            <person name="Barry K."/>
            <person name="Grigoriev I.V."/>
            <person name="Miller A.N."/>
            <person name="O'Donnell K."/>
            <person name="Stajich J.E."/>
            <person name="Bonito G."/>
        </authorList>
    </citation>
    <scope>NUCLEOTIDE SEQUENCE</scope>
    <source>
        <strain evidence="30">NVP60</strain>
    </source>
</reference>
<evidence type="ECO:0000256" key="24">
    <source>
        <dbReference type="ARBA" id="ARBA00048894"/>
    </source>
</evidence>
<sequence length="223" mass="25453">MGSFTIASKKVLTLVLVIDKTEQKILLGYKKRGFGAHLWNGFGGKVEPGETTREGALRELEEEAGITVKSEDFNKAGILLFQFENDPVALETHVYKTYKYQGQIRECEEMRPQWFTFTDIPYDQMWEDDRIWLPMVLNGQDPFYGRVYLKRKPVEDIKEDEAPVVNTSTSTHANHSTTMTETSFTTSQPKSGPFVLWDYQIEHSLQGVPREVALDGTIASFES</sequence>
<evidence type="ECO:0000256" key="1">
    <source>
        <dbReference type="ARBA" id="ARBA00001946"/>
    </source>
</evidence>
<evidence type="ECO:0000256" key="3">
    <source>
        <dbReference type="ARBA" id="ARBA00004496"/>
    </source>
</evidence>
<dbReference type="InterPro" id="IPR015797">
    <property type="entry name" value="NUDIX_hydrolase-like_dom_sf"/>
</dbReference>
<dbReference type="GO" id="GO:0046872">
    <property type="term" value="F:metal ion binding"/>
    <property type="evidence" value="ECO:0007669"/>
    <property type="project" value="UniProtKB-KW"/>
</dbReference>
<evidence type="ECO:0000256" key="14">
    <source>
        <dbReference type="ARBA" id="ARBA00024486"/>
    </source>
</evidence>
<keyword evidence="8 27" id="KW-0378">Hydrolase</keyword>
<dbReference type="SUPFAM" id="SSF55811">
    <property type="entry name" value="Nudix"/>
    <property type="match status" value="1"/>
</dbReference>
<dbReference type="InterPro" id="IPR020084">
    <property type="entry name" value="NUDIX_hydrolase_CS"/>
</dbReference>
<comment type="cofactor">
    <cofactor evidence="1">
        <name>Mg(2+)</name>
        <dbReference type="ChEBI" id="CHEBI:18420"/>
    </cofactor>
</comment>
<keyword evidence="6" id="KW-0963">Cytoplasm</keyword>
<comment type="catalytic activity">
    <reaction evidence="24">
        <text>O(6)-methyl-dGTP + H2O = O(6)-methyl-dGMP + diphosphate + H(+)</text>
        <dbReference type="Rhea" id="RHEA:67600"/>
        <dbReference type="ChEBI" id="CHEBI:15377"/>
        <dbReference type="ChEBI" id="CHEBI:15378"/>
        <dbReference type="ChEBI" id="CHEBI:33019"/>
        <dbReference type="ChEBI" id="CHEBI:169974"/>
        <dbReference type="ChEBI" id="CHEBI:169975"/>
    </reaction>
    <physiologicalReaction direction="left-to-right" evidence="24">
        <dbReference type="Rhea" id="RHEA:67601"/>
    </physiologicalReaction>
</comment>
<evidence type="ECO:0000259" key="29">
    <source>
        <dbReference type="PROSITE" id="PS51462"/>
    </source>
</evidence>
<evidence type="ECO:0000256" key="16">
    <source>
        <dbReference type="ARBA" id="ARBA00026103"/>
    </source>
</evidence>
<dbReference type="OrthoDB" id="447842at2759"/>
<evidence type="ECO:0000313" key="30">
    <source>
        <dbReference type="EMBL" id="KAG0310833.1"/>
    </source>
</evidence>
<dbReference type="PANTHER" id="PTHR43758:SF2">
    <property type="entry name" value="OXIDIZED PURINE NUCLEOSIDE TRIPHOSPHATE HYDROLASE"/>
    <property type="match status" value="1"/>
</dbReference>
<accession>A0A9P6R1L2</accession>
<evidence type="ECO:0000313" key="31">
    <source>
        <dbReference type="Proteomes" id="UP000823405"/>
    </source>
</evidence>
<evidence type="ECO:0000256" key="25">
    <source>
        <dbReference type="ARBA" id="ARBA00049032"/>
    </source>
</evidence>
<evidence type="ECO:0000256" key="5">
    <source>
        <dbReference type="ARBA" id="ARBA00011245"/>
    </source>
</evidence>
<evidence type="ECO:0000256" key="21">
    <source>
        <dbReference type="ARBA" id="ARBA00031927"/>
    </source>
</evidence>
<keyword evidence="10" id="KW-0694">RNA-binding</keyword>
<comment type="similarity">
    <text evidence="4 27">Belongs to the Nudix hydrolase family.</text>
</comment>
<dbReference type="EMBL" id="JAAAIN010000789">
    <property type="protein sequence ID" value="KAG0310833.1"/>
    <property type="molecule type" value="Genomic_DNA"/>
</dbReference>
<dbReference type="GO" id="GO:0008828">
    <property type="term" value="F:dATP diphosphatase activity"/>
    <property type="evidence" value="ECO:0007669"/>
    <property type="project" value="UniProtKB-EC"/>
</dbReference>